<dbReference type="AlphaFoldDB" id="A0A2W5KXN1"/>
<dbReference type="Gene3D" id="2.40.30.170">
    <property type="match status" value="1"/>
</dbReference>
<dbReference type="PANTHER" id="PTHR30469:SF15">
    <property type="entry name" value="HLYD FAMILY OF SECRETION PROTEINS"/>
    <property type="match status" value="1"/>
</dbReference>
<protein>
    <submittedName>
        <fullName evidence="3">Efflux RND transporter periplasmic adaptor subunit</fullName>
    </submittedName>
</protein>
<organism evidence="3 4">
    <name type="scientific">Sphingopyxis macrogoltabida</name>
    <name type="common">Sphingomonas macrogoltabidus</name>
    <dbReference type="NCBI Taxonomy" id="33050"/>
    <lineage>
        <taxon>Bacteria</taxon>
        <taxon>Pseudomonadati</taxon>
        <taxon>Pseudomonadota</taxon>
        <taxon>Alphaproteobacteria</taxon>
        <taxon>Sphingomonadales</taxon>
        <taxon>Sphingomonadaceae</taxon>
        <taxon>Sphingopyxis</taxon>
    </lineage>
</organism>
<dbReference type="Gene3D" id="2.40.420.20">
    <property type="match status" value="1"/>
</dbReference>
<evidence type="ECO:0000313" key="4">
    <source>
        <dbReference type="Proteomes" id="UP000248597"/>
    </source>
</evidence>
<sequence length="335" mass="35144">MLWGGDVEEDGSAEASAALTVTVATPGRVIWTDSLSAQGVISAWQEASIGTQVGSYQLIDVKVNVGDQVRRGQVLARLNPALLRAEEAELVARQMQAAANDARARGLQEVGGISDQEALQFATEARTAAALLAAKRLELRYTAIVAPDDGVISARMATLGAVVPAGQELFRMIRQNRLEWRGELDAEQLKSVRKGQAVALTLPDGGIARAVVRQVAPALTDTSRLAVVYADIVPGSIARAEMYVSGAIAVGDSPALVVPAECVVIRDGRSFVILAPGSAKTAKVTLRGVTTGRRNGGLIEIERGLSGSERLVQRGAAFLKEGDPVAIARPGKAQP</sequence>
<evidence type="ECO:0000313" key="3">
    <source>
        <dbReference type="EMBL" id="PZQ21696.1"/>
    </source>
</evidence>
<dbReference type="PANTHER" id="PTHR30469">
    <property type="entry name" value="MULTIDRUG RESISTANCE PROTEIN MDTA"/>
    <property type="match status" value="1"/>
</dbReference>
<feature type="domain" description="Multidrug resistance protein MdtA-like barrel-sandwich hybrid" evidence="2">
    <location>
        <begin position="46"/>
        <end position="171"/>
    </location>
</feature>
<dbReference type="Proteomes" id="UP000248597">
    <property type="component" value="Unassembled WGS sequence"/>
</dbReference>
<evidence type="ECO:0000256" key="1">
    <source>
        <dbReference type="ARBA" id="ARBA00009477"/>
    </source>
</evidence>
<evidence type="ECO:0000259" key="2">
    <source>
        <dbReference type="Pfam" id="PF25917"/>
    </source>
</evidence>
<dbReference type="InterPro" id="IPR058625">
    <property type="entry name" value="MdtA-like_BSH"/>
</dbReference>
<dbReference type="GO" id="GO:1990281">
    <property type="term" value="C:efflux pump complex"/>
    <property type="evidence" value="ECO:0007669"/>
    <property type="project" value="TreeGrafter"/>
</dbReference>
<name>A0A2W5KXN1_SPHMC</name>
<dbReference type="Gene3D" id="1.10.287.470">
    <property type="entry name" value="Helix hairpin bin"/>
    <property type="match status" value="1"/>
</dbReference>
<comment type="similarity">
    <text evidence="1">Belongs to the membrane fusion protein (MFP) (TC 8.A.1) family.</text>
</comment>
<comment type="caution">
    <text evidence="3">The sequence shown here is derived from an EMBL/GenBank/DDBJ whole genome shotgun (WGS) entry which is preliminary data.</text>
</comment>
<accession>A0A2W5KXN1</accession>
<proteinExistence type="inferred from homology"/>
<dbReference type="Gene3D" id="2.40.50.100">
    <property type="match status" value="1"/>
</dbReference>
<dbReference type="NCBIfam" id="TIGR01730">
    <property type="entry name" value="RND_mfp"/>
    <property type="match status" value="1"/>
</dbReference>
<dbReference type="InterPro" id="IPR006143">
    <property type="entry name" value="RND_pump_MFP"/>
</dbReference>
<dbReference type="GO" id="GO:0015562">
    <property type="term" value="F:efflux transmembrane transporter activity"/>
    <property type="evidence" value="ECO:0007669"/>
    <property type="project" value="TreeGrafter"/>
</dbReference>
<dbReference type="SUPFAM" id="SSF111369">
    <property type="entry name" value="HlyD-like secretion proteins"/>
    <property type="match status" value="1"/>
</dbReference>
<gene>
    <name evidence="3" type="ORF">DI569_10995</name>
</gene>
<dbReference type="Pfam" id="PF25917">
    <property type="entry name" value="BSH_RND"/>
    <property type="match status" value="1"/>
</dbReference>
<reference evidence="3 4" key="1">
    <citation type="submission" date="2017-08" db="EMBL/GenBank/DDBJ databases">
        <title>Infants hospitalized years apart are colonized by the same room-sourced microbial strains.</title>
        <authorList>
            <person name="Brooks B."/>
            <person name="Olm M.R."/>
            <person name="Firek B.A."/>
            <person name="Baker R."/>
            <person name="Thomas B.C."/>
            <person name="Morowitz M.J."/>
            <person name="Banfield J.F."/>
        </authorList>
    </citation>
    <scope>NUCLEOTIDE SEQUENCE [LARGE SCALE GENOMIC DNA]</scope>
    <source>
        <strain evidence="3">S2_005_003_R2_47</strain>
    </source>
</reference>
<dbReference type="EMBL" id="QFPJ01000025">
    <property type="protein sequence ID" value="PZQ21696.1"/>
    <property type="molecule type" value="Genomic_DNA"/>
</dbReference>